<accession>A0A8J4M055</accession>
<organism evidence="2 3">
    <name type="scientific">Xylanibacillus composti</name>
    <dbReference type="NCBI Taxonomy" id="1572762"/>
    <lineage>
        <taxon>Bacteria</taxon>
        <taxon>Bacillati</taxon>
        <taxon>Bacillota</taxon>
        <taxon>Bacilli</taxon>
        <taxon>Bacillales</taxon>
        <taxon>Paenibacillaceae</taxon>
        <taxon>Xylanibacillus</taxon>
    </lineage>
</organism>
<gene>
    <name evidence="2" type="ORF">XYCOK13_03390</name>
</gene>
<dbReference type="AlphaFoldDB" id="A0A8J4M055"/>
<dbReference type="InterPro" id="IPR043519">
    <property type="entry name" value="NT_sf"/>
</dbReference>
<evidence type="ECO:0000313" key="2">
    <source>
        <dbReference type="EMBL" id="GIQ67515.1"/>
    </source>
</evidence>
<evidence type="ECO:0000259" key="1">
    <source>
        <dbReference type="Pfam" id="PF21418"/>
    </source>
</evidence>
<dbReference type="Pfam" id="PF21418">
    <property type="entry name" value="LinB-like_C"/>
    <property type="match status" value="1"/>
</dbReference>
<evidence type="ECO:0000313" key="3">
    <source>
        <dbReference type="Proteomes" id="UP000677918"/>
    </source>
</evidence>
<name>A0A8J4M055_9BACL</name>
<reference evidence="2" key="1">
    <citation type="submission" date="2021-04" db="EMBL/GenBank/DDBJ databases">
        <title>Draft genome sequence of Xylanibacillus composti strain K13.</title>
        <authorList>
            <person name="Uke A."/>
            <person name="Chhe C."/>
            <person name="Baramee S."/>
            <person name="Kosugi A."/>
        </authorList>
    </citation>
    <scope>NUCLEOTIDE SEQUENCE</scope>
    <source>
        <strain evidence="2">K13</strain>
    </source>
</reference>
<keyword evidence="3" id="KW-1185">Reference proteome</keyword>
<dbReference type="Proteomes" id="UP000677918">
    <property type="component" value="Unassembled WGS sequence"/>
</dbReference>
<dbReference type="Gene3D" id="1.20.120.330">
    <property type="entry name" value="Nucleotidyltransferases domain 2"/>
    <property type="match status" value="1"/>
</dbReference>
<dbReference type="Gene3D" id="3.30.460.10">
    <property type="entry name" value="Beta Polymerase, domain 2"/>
    <property type="match status" value="1"/>
</dbReference>
<dbReference type="SUPFAM" id="SSF81301">
    <property type="entry name" value="Nucleotidyltransferase"/>
    <property type="match status" value="1"/>
</dbReference>
<comment type="caution">
    <text evidence="2">The sequence shown here is derived from an EMBL/GenBank/DDBJ whole genome shotgun (WGS) entry which is preliminary data.</text>
</comment>
<feature type="domain" description="Lincosamide nucleotidyltransferase-like C-terminal" evidence="1">
    <location>
        <begin position="141"/>
        <end position="264"/>
    </location>
</feature>
<dbReference type="RefSeq" id="WP_213410112.1">
    <property type="nucleotide sequence ID" value="NZ_BOVK01000005.1"/>
</dbReference>
<dbReference type="InterPro" id="IPR048495">
    <property type="entry name" value="LinB-like_C"/>
</dbReference>
<dbReference type="EMBL" id="BOVK01000005">
    <property type="protein sequence ID" value="GIQ67515.1"/>
    <property type="molecule type" value="Genomic_DNA"/>
</dbReference>
<sequence>MLPQDKLIHLIKEQCEKDRRISACMMYGSFTKGEGDQYSDVEFYLFLNDDEARDFKSSEWVKDIASYDLLFFNEYGTEVVVFSNLVRGEFHFLPESEMDMIKSFKDTGVFPDTDSMFIYDTTGRLKALLDALKGDGPERMTSHHVNFAFNNFVNAWLMGVNVLKRGEHARSLECLSHVQKYILQLMRIREKNTERWLNATKNLEHDLSENAYHAYVAITSRLDAAELYHAYSNALRAVEELIHVLGDQYPFDIDLVFTHKLRSHLNDLFSA</sequence>
<proteinExistence type="predicted"/>
<protein>
    <recommendedName>
        <fullName evidence="1">Lincosamide nucleotidyltransferase-like C-terminal domain-containing protein</fullName>
    </recommendedName>
</protein>